<name>A0A7S1KUJ5_9EUKA</name>
<dbReference type="EMBL" id="HBGD01011363">
    <property type="protein sequence ID" value="CAD9086125.1"/>
    <property type="molecule type" value="Transcribed_RNA"/>
</dbReference>
<gene>
    <name evidence="1" type="ORF">PCOS0759_LOCUS9379</name>
</gene>
<dbReference type="PANTHER" id="PTHR33477">
    <property type="entry name" value="P-LOOP NTPASE DOMAIN-CONTAINING PROTEIN LPA1 HOMOLOG 1"/>
    <property type="match status" value="1"/>
</dbReference>
<proteinExistence type="predicted"/>
<reference evidence="1" key="1">
    <citation type="submission" date="2021-01" db="EMBL/GenBank/DDBJ databases">
        <authorList>
            <person name="Corre E."/>
            <person name="Pelletier E."/>
            <person name="Niang G."/>
            <person name="Scheremetjew M."/>
            <person name="Finn R."/>
            <person name="Kale V."/>
            <person name="Holt S."/>
            <person name="Cochrane G."/>
            <person name="Meng A."/>
            <person name="Brown T."/>
            <person name="Cohen L."/>
        </authorList>
    </citation>
    <scope>NUCLEOTIDE SEQUENCE</scope>
    <source>
        <strain evidence="1">WS</strain>
    </source>
</reference>
<evidence type="ECO:0008006" key="2">
    <source>
        <dbReference type="Google" id="ProtNLM"/>
    </source>
</evidence>
<sequence length="524" mass="59312">MPTSLPYMQCASLSSSSLTRLSVSLPPQMEPSPSQHSVGRSVGRSNWRFFLTHSLSLALDLFMNNVSQHTQCLSYSLPSLSSSFNFILPLHLMKSLRLSNVEVLTAEMERCMREMMRHGVQRDDLRVTLNSGLLPVGEEHGLDDDGTCAFASIVDWMKHWNGLVEHPLAHDSQSLLSRAFLHEYLEPRHNTRLSTQKAQHAHKCNRSRDTFVSSIPQENAHELQQREDDDSTTAHGESSDVPLLHIDTLFMKRSMIVDLMIFSLLVVCSRDLGIQLPDPRVDETVLRRRLEAAFEVFENKTLVLLIAGASGSGKSAIATRLGQKLSITRNISTDTIRAVSRTHVDRDSMPELFLSTYTAGEALDKEQFNGDTRARIIEGYRRQCAFVESRLEMLIDTYLTKRRDPTVIEGVHLSPEFLNCLQSLDSGNRCIFVPCVLYCPNAANHKLRFARRGGSSITLDPEKNKYIRYFDNIRIIQEYIIDSAEKHDQMLIENKRDEMENAINAIHDLVLDRIVEGGLEEGSD</sequence>
<dbReference type="PANTHER" id="PTHR33477:SF3">
    <property type="entry name" value="P-LOOP NTPASE DOMAIN-CONTAINING PROTEIN LPA1 HOMOLOG 1"/>
    <property type="match status" value="1"/>
</dbReference>
<protein>
    <recommendedName>
        <fullName evidence="2">Zeta toxin domain-containing protein</fullName>
    </recommendedName>
</protein>
<dbReference type="AlphaFoldDB" id="A0A7S1KUJ5"/>
<dbReference type="InterPro" id="IPR027417">
    <property type="entry name" value="P-loop_NTPase"/>
</dbReference>
<dbReference type="Gene3D" id="3.40.50.300">
    <property type="entry name" value="P-loop containing nucleotide triphosphate hydrolases"/>
    <property type="match status" value="1"/>
</dbReference>
<evidence type="ECO:0000313" key="1">
    <source>
        <dbReference type="EMBL" id="CAD9086125.1"/>
    </source>
</evidence>
<dbReference type="SUPFAM" id="SSF52540">
    <property type="entry name" value="P-loop containing nucleoside triphosphate hydrolases"/>
    <property type="match status" value="1"/>
</dbReference>
<accession>A0A7S1KUJ5</accession>
<organism evidence="1">
    <name type="scientific">Percolomonas cosmopolitus</name>
    <dbReference type="NCBI Taxonomy" id="63605"/>
    <lineage>
        <taxon>Eukaryota</taxon>
        <taxon>Discoba</taxon>
        <taxon>Heterolobosea</taxon>
        <taxon>Tetramitia</taxon>
        <taxon>Eutetramitia</taxon>
        <taxon>Percolomonadidae</taxon>
        <taxon>Percolomonas</taxon>
    </lineage>
</organism>